<dbReference type="PANTHER" id="PTHR43312:SF1">
    <property type="entry name" value="NADP-DEPENDENT OXIDOREDUCTASE DOMAIN-CONTAINING PROTEIN"/>
    <property type="match status" value="1"/>
</dbReference>
<evidence type="ECO:0000313" key="3">
    <source>
        <dbReference type="Proteomes" id="UP000012159"/>
    </source>
</evidence>
<reference evidence="2 3" key="1">
    <citation type="submission" date="2013-01" db="EMBL/GenBank/DDBJ databases">
        <authorList>
            <person name="Harkins D.M."/>
            <person name="Durkin A.S."/>
            <person name="Brinkac L.M."/>
            <person name="Haft D.H."/>
            <person name="Selengut J.D."/>
            <person name="Sanka R."/>
            <person name="DePew J."/>
            <person name="Purushe J."/>
            <person name="Picardeau M."/>
            <person name="Werts C."/>
            <person name="Goarant C."/>
            <person name="Vinetz J.M."/>
            <person name="Sutton G.G."/>
            <person name="Nierman W.C."/>
            <person name="Fouts D.E."/>
        </authorList>
    </citation>
    <scope>NUCLEOTIDE SEQUENCE [LARGE SCALE GENOMIC DNA]</scope>
    <source>
        <strain evidence="2 3">200901868</strain>
    </source>
</reference>
<dbReference type="InterPro" id="IPR036812">
    <property type="entry name" value="NAD(P)_OxRdtase_dom_sf"/>
</dbReference>
<dbReference type="InterPro" id="IPR053135">
    <property type="entry name" value="AKR2_Oxidoreductase"/>
</dbReference>
<proteinExistence type="predicted"/>
<dbReference type="CDD" id="cd19097">
    <property type="entry name" value="AKR_unchar"/>
    <property type="match status" value="1"/>
</dbReference>
<dbReference type="GO" id="GO:0016491">
    <property type="term" value="F:oxidoreductase activity"/>
    <property type="evidence" value="ECO:0007669"/>
    <property type="project" value="InterPro"/>
</dbReference>
<sequence>MLIRIMEFFNNSNNLILRLLSFDFMKTFVTKKQKVEKLSLGTAQFGFNYGIANKKGKITFEEAEEILSFARISGIKYLDTAILYGESEKVLGEIGVNDLKICTKLPSVSTNKAGDIEKWVDDSISRSIKLLKISNLESLLLHRPRELLGENGERLYKALIRLKESGLIQKIGISIYNPLELQDLIKNFNFDIVQAPMNVFDRRLINSGWLDKLDKCGIEIHIRSVFLQGLLLMKKEELPYQFKNREDLWIKWHTWLNETNQSALQVCLGYLVQIQPISKIIVGVDNLKHLKEIVIAIKQEIIKLPDELFSNDENLIDPSKW</sequence>
<dbReference type="PRINTS" id="PR00069">
    <property type="entry name" value="ALDKETRDTASE"/>
</dbReference>
<dbReference type="PANTHER" id="PTHR43312">
    <property type="entry name" value="D-THREO-ALDOSE 1-DEHYDROGENASE"/>
    <property type="match status" value="1"/>
</dbReference>
<dbReference type="STRING" id="1192866.LEP1GSC133_0114"/>
<evidence type="ECO:0000259" key="1">
    <source>
        <dbReference type="Pfam" id="PF00248"/>
    </source>
</evidence>
<dbReference type="AlphaFoldDB" id="M6WD12"/>
<organism evidence="2 3">
    <name type="scientific">Leptospira borgpetersenii serovar Pomona str. 200901868</name>
    <dbReference type="NCBI Taxonomy" id="1192866"/>
    <lineage>
        <taxon>Bacteria</taxon>
        <taxon>Pseudomonadati</taxon>
        <taxon>Spirochaetota</taxon>
        <taxon>Spirochaetia</taxon>
        <taxon>Leptospirales</taxon>
        <taxon>Leptospiraceae</taxon>
        <taxon>Leptospira</taxon>
    </lineage>
</organism>
<feature type="domain" description="NADP-dependent oxidoreductase" evidence="1">
    <location>
        <begin position="37"/>
        <end position="299"/>
    </location>
</feature>
<dbReference type="Pfam" id="PF00248">
    <property type="entry name" value="Aldo_ket_red"/>
    <property type="match status" value="1"/>
</dbReference>
<dbReference type="Gene3D" id="3.20.20.100">
    <property type="entry name" value="NADP-dependent oxidoreductase domain"/>
    <property type="match status" value="1"/>
</dbReference>
<protein>
    <submittedName>
        <fullName evidence="2">Oxidoreductase, aldo/keto reductase family protein</fullName>
    </submittedName>
</protein>
<gene>
    <name evidence="2" type="ORF">LEP1GSC133_0114</name>
</gene>
<name>M6WD12_LEPBO</name>
<evidence type="ECO:0000313" key="2">
    <source>
        <dbReference type="EMBL" id="EMO63074.1"/>
    </source>
</evidence>
<dbReference type="Proteomes" id="UP000012159">
    <property type="component" value="Unassembled WGS sequence"/>
</dbReference>
<accession>M6WD12</accession>
<dbReference type="InterPro" id="IPR020471">
    <property type="entry name" value="AKR"/>
</dbReference>
<dbReference type="EMBL" id="AKWF02000064">
    <property type="protein sequence ID" value="EMO63074.1"/>
    <property type="molecule type" value="Genomic_DNA"/>
</dbReference>
<dbReference type="SUPFAM" id="SSF51430">
    <property type="entry name" value="NAD(P)-linked oxidoreductase"/>
    <property type="match status" value="1"/>
</dbReference>
<comment type="caution">
    <text evidence="2">The sequence shown here is derived from an EMBL/GenBank/DDBJ whole genome shotgun (WGS) entry which is preliminary data.</text>
</comment>
<dbReference type="InterPro" id="IPR023210">
    <property type="entry name" value="NADP_OxRdtase_dom"/>
</dbReference>